<dbReference type="RefSeq" id="XP_070918900.1">
    <property type="nucleotide sequence ID" value="XM_071062799.1"/>
</dbReference>
<reference evidence="4 5" key="1">
    <citation type="submission" date="2024-09" db="EMBL/GenBank/DDBJ databases">
        <title>Itraconazole resistance in Madurella fahalii resulting from another homologue of gene encoding cytochrome P450 14-alpha sterol demethylase (CYP51).</title>
        <authorList>
            <person name="Yoshioka I."/>
            <person name="Fahal A.H."/>
            <person name="Kaneko S."/>
            <person name="Yaguchi T."/>
        </authorList>
    </citation>
    <scope>NUCLEOTIDE SEQUENCE [LARGE SCALE GENOMIC DNA]</scope>
    <source>
        <strain evidence="4 5">IFM 68171</strain>
    </source>
</reference>
<feature type="domain" description="G" evidence="3">
    <location>
        <begin position="28"/>
        <end position="85"/>
    </location>
</feature>
<proteinExistence type="predicted"/>
<dbReference type="SUPFAM" id="SSF52540">
    <property type="entry name" value="P-loop containing nucleoside triphosphate hydrolases"/>
    <property type="match status" value="1"/>
</dbReference>
<evidence type="ECO:0000256" key="2">
    <source>
        <dbReference type="SAM" id="MobiDB-lite"/>
    </source>
</evidence>
<comment type="caution">
    <text evidence="4">The sequence shown here is derived from an EMBL/GenBank/DDBJ whole genome shotgun (WGS) entry which is preliminary data.</text>
</comment>
<name>A0ABQ0GHD2_9PEZI</name>
<dbReference type="EMBL" id="BAAFSV010000004">
    <property type="protein sequence ID" value="GAB1317169.1"/>
    <property type="molecule type" value="Genomic_DNA"/>
</dbReference>
<evidence type="ECO:0000259" key="3">
    <source>
        <dbReference type="Pfam" id="PF01926"/>
    </source>
</evidence>
<dbReference type="GeneID" id="98178122"/>
<evidence type="ECO:0000313" key="4">
    <source>
        <dbReference type="EMBL" id="GAB1317169.1"/>
    </source>
</evidence>
<accession>A0ABQ0GHD2</accession>
<organism evidence="4 5">
    <name type="scientific">Madurella fahalii</name>
    <dbReference type="NCBI Taxonomy" id="1157608"/>
    <lineage>
        <taxon>Eukaryota</taxon>
        <taxon>Fungi</taxon>
        <taxon>Dikarya</taxon>
        <taxon>Ascomycota</taxon>
        <taxon>Pezizomycotina</taxon>
        <taxon>Sordariomycetes</taxon>
        <taxon>Sordariomycetidae</taxon>
        <taxon>Sordariales</taxon>
        <taxon>Sordariales incertae sedis</taxon>
        <taxon>Madurella</taxon>
    </lineage>
</organism>
<dbReference type="Proteomes" id="UP001628179">
    <property type="component" value="Unassembled WGS sequence"/>
</dbReference>
<dbReference type="InterPro" id="IPR006073">
    <property type="entry name" value="GTP-bd"/>
</dbReference>
<evidence type="ECO:0000256" key="1">
    <source>
        <dbReference type="SAM" id="Coils"/>
    </source>
</evidence>
<protein>
    <submittedName>
        <fullName evidence="4">Reticulocyte-binding protein 2 a</fullName>
    </submittedName>
</protein>
<sequence>MASMSMNRASMAGAGNPAQTFLPSDTFIAVMGVTGAGKSTFISKCCPSAVGSASDGMKSCTQDVKAYTFNHNAKVIHLLDTPGFDDTYRSDSDVLRDLAYYLTSSYGNGYKLSGIIYLHPITHNRMTGTAFKNLRTFRKLCGVQSMSSTVLATTMWSEVSPDIGNARELELKETAEFWGDMIREGSTVYRHTDDHNSAINIISFLTDRDTKTVLGLQAEMVDQKRSLEDTEAGREVDKEMNQQRELFEKRLAHTRSELEEAIAAKDEQHVREIMQEQEKFESKLAAIQQGREELRISMEALIAEKEKRHEEELAKVNEELNASKLATKKQADEWQKYIEKTELQRKQDEAEKKQREEELEAAKQQALVAGLDNLCISLGAVEVIQLQAKEAKKREEEMLEVIAEEWGRRESQMRNALEVQARLLERQNQMTYDMRTMEDLRQHKLQYLQQQQLLAAMEQQMGNLQAQTHQPPPPPAYQEIYPQNPPQQQPGTGYYPNPGPSYQSNEGSSGGAAIGAGVGLATGAALTGAAMLGGCTLM</sequence>
<keyword evidence="5" id="KW-1185">Reference proteome</keyword>
<dbReference type="InterPro" id="IPR027417">
    <property type="entry name" value="P-loop_NTPase"/>
</dbReference>
<keyword evidence="1" id="KW-0175">Coiled coil</keyword>
<feature type="region of interest" description="Disordered" evidence="2">
    <location>
        <begin position="463"/>
        <end position="510"/>
    </location>
</feature>
<feature type="coiled-coil region" evidence="1">
    <location>
        <begin position="302"/>
        <end position="367"/>
    </location>
</feature>
<evidence type="ECO:0000313" key="5">
    <source>
        <dbReference type="Proteomes" id="UP001628179"/>
    </source>
</evidence>
<dbReference type="Pfam" id="PF01926">
    <property type="entry name" value="MMR_HSR1"/>
    <property type="match status" value="1"/>
</dbReference>
<dbReference type="Gene3D" id="3.40.50.300">
    <property type="entry name" value="P-loop containing nucleotide triphosphate hydrolases"/>
    <property type="match status" value="1"/>
</dbReference>
<gene>
    <name evidence="4" type="ORF">MFIFM68171_07379</name>
</gene>